<dbReference type="Proteomes" id="UP001147653">
    <property type="component" value="Unassembled WGS sequence"/>
</dbReference>
<accession>A0A9X3SE18</accession>
<dbReference type="InterPro" id="IPR036390">
    <property type="entry name" value="WH_DNA-bd_sf"/>
</dbReference>
<comment type="caution">
    <text evidence="1">The sequence shown here is derived from an EMBL/GenBank/DDBJ whole genome shotgun (WGS) entry which is preliminary data.</text>
</comment>
<proteinExistence type="predicted"/>
<reference evidence="1" key="1">
    <citation type="submission" date="2022-10" db="EMBL/GenBank/DDBJ databases">
        <title>The WGS of Solirubrobacter phytolaccae KCTC 29190.</title>
        <authorList>
            <person name="Jiang Z."/>
        </authorList>
    </citation>
    <scope>NUCLEOTIDE SEQUENCE</scope>
    <source>
        <strain evidence="1">KCTC 29190</strain>
    </source>
</reference>
<evidence type="ECO:0000313" key="1">
    <source>
        <dbReference type="EMBL" id="MDA0184370.1"/>
    </source>
</evidence>
<keyword evidence="2" id="KW-1185">Reference proteome</keyword>
<dbReference type="EMBL" id="JAPDDP010000074">
    <property type="protein sequence ID" value="MDA0184370.1"/>
    <property type="molecule type" value="Genomic_DNA"/>
</dbReference>
<dbReference type="RefSeq" id="WP_270028821.1">
    <property type="nucleotide sequence ID" value="NZ_JAPDDP010000074.1"/>
</dbReference>
<protein>
    <submittedName>
        <fullName evidence="1">Winged helix-turn-helix domain-containing protein</fullName>
    </submittedName>
</protein>
<dbReference type="Gene3D" id="1.10.10.10">
    <property type="entry name" value="Winged helix-like DNA-binding domain superfamily/Winged helix DNA-binding domain"/>
    <property type="match status" value="1"/>
</dbReference>
<dbReference type="InterPro" id="IPR036388">
    <property type="entry name" value="WH-like_DNA-bd_sf"/>
</dbReference>
<gene>
    <name evidence="1" type="ORF">OJ997_28960</name>
</gene>
<dbReference type="AlphaFoldDB" id="A0A9X3SE18"/>
<evidence type="ECO:0000313" key="2">
    <source>
        <dbReference type="Proteomes" id="UP001147653"/>
    </source>
</evidence>
<dbReference type="CDD" id="cd00090">
    <property type="entry name" value="HTH_ARSR"/>
    <property type="match status" value="1"/>
</dbReference>
<sequence>MALARGRVHTNWLRDRLLAEYASGEASPSDIARRIGRPLNLVSYHTKVLLDHGFVELVRTESRRGGIAHIYRASGTPVIDDAAWADVSPQVRRMLVRGVLNAVSDDSREAALAGGFDAATAHISRWPVRLDSEARRDVALLLRRVFYELEAIQAAVNERADPARRRVDVAIFGFVASDS</sequence>
<name>A0A9X3SE18_9ACTN</name>
<organism evidence="1 2">
    <name type="scientific">Solirubrobacter phytolaccae</name>
    <dbReference type="NCBI Taxonomy" id="1404360"/>
    <lineage>
        <taxon>Bacteria</taxon>
        <taxon>Bacillati</taxon>
        <taxon>Actinomycetota</taxon>
        <taxon>Thermoleophilia</taxon>
        <taxon>Solirubrobacterales</taxon>
        <taxon>Solirubrobacteraceae</taxon>
        <taxon>Solirubrobacter</taxon>
    </lineage>
</organism>
<dbReference type="SUPFAM" id="SSF46785">
    <property type="entry name" value="Winged helix' DNA-binding domain"/>
    <property type="match status" value="1"/>
</dbReference>
<dbReference type="InterPro" id="IPR011991">
    <property type="entry name" value="ArsR-like_HTH"/>
</dbReference>